<keyword evidence="3" id="KW-0378">Hydrolase</keyword>
<feature type="domain" description="Peptidase S8/S53" evidence="10">
    <location>
        <begin position="259"/>
        <end position="351"/>
    </location>
</feature>
<evidence type="ECO:0000256" key="4">
    <source>
        <dbReference type="ARBA" id="ARBA00022825"/>
    </source>
</evidence>
<dbReference type="EMBL" id="CAJNNW010017177">
    <property type="protein sequence ID" value="CAE8660421.1"/>
    <property type="molecule type" value="Genomic_DNA"/>
</dbReference>
<dbReference type="InterPro" id="IPR023827">
    <property type="entry name" value="Peptidase_S8_Asp-AS"/>
</dbReference>
<dbReference type="AlphaFoldDB" id="A0A813IT58"/>
<dbReference type="GO" id="GO:0006508">
    <property type="term" value="P:proteolysis"/>
    <property type="evidence" value="ECO:0007669"/>
    <property type="project" value="UniProtKB-KW"/>
</dbReference>
<name>A0A813IT58_POLGL</name>
<accession>A0A813IT58</accession>
<feature type="region of interest" description="Disordered" evidence="8">
    <location>
        <begin position="85"/>
        <end position="115"/>
    </location>
</feature>
<evidence type="ECO:0000313" key="11">
    <source>
        <dbReference type="EMBL" id="CAE8660421.1"/>
    </source>
</evidence>
<evidence type="ECO:0000256" key="5">
    <source>
        <dbReference type="ARBA" id="ARBA00023529"/>
    </source>
</evidence>
<feature type="chain" id="PRO_5032280180" description="subtilisin" evidence="9">
    <location>
        <begin position="28"/>
        <end position="352"/>
    </location>
</feature>
<feature type="non-terminal residue" evidence="11">
    <location>
        <position position="352"/>
    </location>
</feature>
<gene>
    <name evidence="11" type="ORF">PGLA2088_LOCUS14140</name>
</gene>
<evidence type="ECO:0000256" key="8">
    <source>
        <dbReference type="SAM" id="MobiDB-lite"/>
    </source>
</evidence>
<dbReference type="EC" id="3.4.21.62" evidence="6"/>
<comment type="catalytic activity">
    <reaction evidence="5">
        <text>Hydrolysis of proteins with broad specificity for peptide bonds, and a preference for a large uncharged residue in P1. Hydrolyzes peptide amides.</text>
        <dbReference type="EC" id="3.4.21.62"/>
    </reaction>
</comment>
<dbReference type="Gene3D" id="3.40.50.200">
    <property type="entry name" value="Peptidase S8/S53 domain"/>
    <property type="match status" value="1"/>
</dbReference>
<evidence type="ECO:0000256" key="7">
    <source>
        <dbReference type="PROSITE-ProRule" id="PRU01240"/>
    </source>
</evidence>
<dbReference type="PANTHER" id="PTHR43806:SF11">
    <property type="entry name" value="CEREVISIN-RELATED"/>
    <property type="match status" value="1"/>
</dbReference>
<dbReference type="PRINTS" id="PR00723">
    <property type="entry name" value="SUBTILISIN"/>
</dbReference>
<evidence type="ECO:0000256" key="6">
    <source>
        <dbReference type="ARBA" id="ARBA00023619"/>
    </source>
</evidence>
<dbReference type="PROSITE" id="PS00136">
    <property type="entry name" value="SUBTILASE_ASP"/>
    <property type="match status" value="1"/>
</dbReference>
<comment type="caution">
    <text evidence="11">The sequence shown here is derived from an EMBL/GenBank/DDBJ whole genome shotgun (WGS) entry which is preliminary data.</text>
</comment>
<feature type="signal peptide" evidence="9">
    <location>
        <begin position="1"/>
        <end position="27"/>
    </location>
</feature>
<evidence type="ECO:0000256" key="3">
    <source>
        <dbReference type="ARBA" id="ARBA00022801"/>
    </source>
</evidence>
<evidence type="ECO:0000313" key="12">
    <source>
        <dbReference type="Proteomes" id="UP000626109"/>
    </source>
</evidence>
<evidence type="ECO:0000256" key="9">
    <source>
        <dbReference type="SAM" id="SignalP"/>
    </source>
</evidence>
<dbReference type="PROSITE" id="PS51892">
    <property type="entry name" value="SUBTILASE"/>
    <property type="match status" value="1"/>
</dbReference>
<comment type="similarity">
    <text evidence="1 7">Belongs to the peptidase S8 family.</text>
</comment>
<comment type="caution">
    <text evidence="7">Lacks conserved residue(s) required for the propagation of feature annotation.</text>
</comment>
<keyword evidence="4" id="KW-0720">Serine protease</keyword>
<dbReference type="InterPro" id="IPR050131">
    <property type="entry name" value="Peptidase_S8_subtilisin-like"/>
</dbReference>
<dbReference type="InterPro" id="IPR015500">
    <property type="entry name" value="Peptidase_S8_subtilisin-rel"/>
</dbReference>
<protein>
    <recommendedName>
        <fullName evidence="6">subtilisin</fullName>
        <ecNumber evidence="6">3.4.21.62</ecNumber>
    </recommendedName>
</protein>
<evidence type="ECO:0000256" key="2">
    <source>
        <dbReference type="ARBA" id="ARBA00022670"/>
    </source>
</evidence>
<dbReference type="Proteomes" id="UP000626109">
    <property type="component" value="Unassembled WGS sequence"/>
</dbReference>
<keyword evidence="2" id="KW-0645">Protease</keyword>
<dbReference type="GO" id="GO:0004252">
    <property type="term" value="F:serine-type endopeptidase activity"/>
    <property type="evidence" value="ECO:0007669"/>
    <property type="project" value="UniProtKB-EC"/>
</dbReference>
<sequence>MVLAHLAFWSAIVWLLLIALQPAAVASATAEGGLSARGDEWALGDPSASSEALENDAECVGGAGGAASSCAFQALQLRAAKDSAVSSGANAPGPRGTEAARGSPHPPGSEDGVPTRYVAGVPVYNTPPRGRPSSLKLLQDELLQWVLFLRGKVHDEEVRSMCAAGGALGGSGCLFSGNPSLGGVAFVTVRLTEEQLDALLTAHADLFEFAELDSLVSAVPDAPESTAQQLQRKPSSWGLDRIDARHGLDRSYTSPADGGSGVHVYVLDTGVRTTHVDFGGRAIPTLELDDESLRECEPHDASCAADGNGHGTHVAAIIAGKKYGVAKGATIHAVKVLNDSGSGSWSQVIAAM</sequence>
<dbReference type="InterPro" id="IPR000209">
    <property type="entry name" value="Peptidase_S8/S53_dom"/>
</dbReference>
<dbReference type="Pfam" id="PF00082">
    <property type="entry name" value="Peptidase_S8"/>
    <property type="match status" value="1"/>
</dbReference>
<keyword evidence="9" id="KW-0732">Signal</keyword>
<organism evidence="11 12">
    <name type="scientific">Polarella glacialis</name>
    <name type="common">Dinoflagellate</name>
    <dbReference type="NCBI Taxonomy" id="89957"/>
    <lineage>
        <taxon>Eukaryota</taxon>
        <taxon>Sar</taxon>
        <taxon>Alveolata</taxon>
        <taxon>Dinophyceae</taxon>
        <taxon>Suessiales</taxon>
        <taxon>Suessiaceae</taxon>
        <taxon>Polarella</taxon>
    </lineage>
</organism>
<evidence type="ECO:0000256" key="1">
    <source>
        <dbReference type="ARBA" id="ARBA00011073"/>
    </source>
</evidence>
<proteinExistence type="inferred from homology"/>
<evidence type="ECO:0000259" key="10">
    <source>
        <dbReference type="Pfam" id="PF00082"/>
    </source>
</evidence>
<dbReference type="InterPro" id="IPR036852">
    <property type="entry name" value="Peptidase_S8/S53_dom_sf"/>
</dbReference>
<dbReference type="PANTHER" id="PTHR43806">
    <property type="entry name" value="PEPTIDASE S8"/>
    <property type="match status" value="1"/>
</dbReference>
<dbReference type="SUPFAM" id="SSF52743">
    <property type="entry name" value="Subtilisin-like"/>
    <property type="match status" value="1"/>
</dbReference>
<reference evidence="11" key="1">
    <citation type="submission" date="2021-02" db="EMBL/GenBank/DDBJ databases">
        <authorList>
            <person name="Dougan E. K."/>
            <person name="Rhodes N."/>
            <person name="Thang M."/>
            <person name="Chan C."/>
        </authorList>
    </citation>
    <scope>NUCLEOTIDE SEQUENCE</scope>
</reference>